<organism evidence="3 4">
    <name type="scientific">Winogradskyella litorisediminis</name>
    <dbReference type="NCBI Taxonomy" id="1156618"/>
    <lineage>
        <taxon>Bacteria</taxon>
        <taxon>Pseudomonadati</taxon>
        <taxon>Bacteroidota</taxon>
        <taxon>Flavobacteriia</taxon>
        <taxon>Flavobacteriales</taxon>
        <taxon>Flavobacteriaceae</taxon>
        <taxon>Winogradskyella</taxon>
    </lineage>
</organism>
<dbReference type="InterPro" id="IPR029045">
    <property type="entry name" value="ClpP/crotonase-like_dom_sf"/>
</dbReference>
<name>A0ABW3N5G9_9FLAO</name>
<dbReference type="SUPFAM" id="SSF52096">
    <property type="entry name" value="ClpP/crotonase"/>
    <property type="match status" value="1"/>
</dbReference>
<evidence type="ECO:0000256" key="1">
    <source>
        <dbReference type="SAM" id="SignalP"/>
    </source>
</evidence>
<dbReference type="Proteomes" id="UP001597013">
    <property type="component" value="Unassembled WGS sequence"/>
</dbReference>
<protein>
    <submittedName>
        <fullName evidence="3">S41 family peptidase</fullName>
    </submittedName>
</protein>
<feature type="chain" id="PRO_5046007894" evidence="1">
    <location>
        <begin position="21"/>
        <end position="402"/>
    </location>
</feature>
<comment type="caution">
    <text evidence="3">The sequence shown here is derived from an EMBL/GenBank/DDBJ whole genome shotgun (WGS) entry which is preliminary data.</text>
</comment>
<feature type="signal peptide" evidence="1">
    <location>
        <begin position="1"/>
        <end position="20"/>
    </location>
</feature>
<keyword evidence="1" id="KW-0732">Signal</keyword>
<accession>A0ABW3N5G9</accession>
<gene>
    <name evidence="3" type="ORF">ACFQ1Q_00935</name>
</gene>
<dbReference type="Pfam" id="PF03572">
    <property type="entry name" value="Peptidase_S41"/>
    <property type="match status" value="1"/>
</dbReference>
<reference evidence="4" key="1">
    <citation type="journal article" date="2019" name="Int. J. Syst. Evol. Microbiol.">
        <title>The Global Catalogue of Microorganisms (GCM) 10K type strain sequencing project: providing services to taxonomists for standard genome sequencing and annotation.</title>
        <authorList>
            <consortium name="The Broad Institute Genomics Platform"/>
            <consortium name="The Broad Institute Genome Sequencing Center for Infectious Disease"/>
            <person name="Wu L."/>
            <person name="Ma J."/>
        </authorList>
    </citation>
    <scope>NUCLEOTIDE SEQUENCE [LARGE SCALE GENOMIC DNA]</scope>
    <source>
        <strain evidence="4">CCUG 62215</strain>
    </source>
</reference>
<dbReference type="EMBL" id="JBHTJL010000003">
    <property type="protein sequence ID" value="MFD1061791.1"/>
    <property type="molecule type" value="Genomic_DNA"/>
</dbReference>
<sequence length="402" mass="46153">MKNLFKITIVFIFVSLFSNAQQISCDCKTDLDFMVEKMKKMPSYKKQIVGEKKTEFENTYQEISSKMKSPIGIEACYQLLLKQMTLINDGHVGLSVNTKFYNAEKNVNLFNNSLTDETKISDLQSSLKNKPETSPEGIYTFKNEIIGITYLNNDSKTLVGYVLESDLLNWKKGDVRFYLYPTSGKKYNMYYYNTDTKTPGFVTSLTLENGRIWSYKKEGNTNNFELSSEKVDVATFKQINDNVQYLYFKTFGNHKKKELKAFIADTKNKITADNVIVDLRNNSGGNSKFSDPFVKVLKNKNVYVITNCFAGSNGEQFTLELLKNKKAKHLGQATRGVIAYGKNYGYDYDTPSGHFKFTPTDMNFHEFIDYEGKGVEPEIKLDFDRDWIEQTLEVIEADKNKA</sequence>
<evidence type="ECO:0000259" key="2">
    <source>
        <dbReference type="Pfam" id="PF03572"/>
    </source>
</evidence>
<evidence type="ECO:0000313" key="4">
    <source>
        <dbReference type="Proteomes" id="UP001597013"/>
    </source>
</evidence>
<proteinExistence type="predicted"/>
<dbReference type="Gene3D" id="3.90.226.10">
    <property type="entry name" value="2-enoyl-CoA Hydratase, Chain A, domain 1"/>
    <property type="match status" value="2"/>
</dbReference>
<feature type="domain" description="Tail specific protease" evidence="2">
    <location>
        <begin position="243"/>
        <end position="287"/>
    </location>
</feature>
<evidence type="ECO:0000313" key="3">
    <source>
        <dbReference type="EMBL" id="MFD1061791.1"/>
    </source>
</evidence>
<dbReference type="RefSeq" id="WP_386127030.1">
    <property type="nucleotide sequence ID" value="NZ_JBHTJL010000003.1"/>
</dbReference>
<keyword evidence="4" id="KW-1185">Reference proteome</keyword>
<dbReference type="InterPro" id="IPR005151">
    <property type="entry name" value="Tail-specific_protease"/>
</dbReference>